<keyword evidence="1" id="KW-0235">DNA replication</keyword>
<comment type="function">
    <text evidence="1">Key enzyme involved in DNA replication and DNA repair. Involved in Okazaki fragments processing by cleaving long flaps that escape FEN1: flaps that are longer than 27 nucleotides are coated by replication protein A complex (RPA), leading to recruit DNA2 which cleaves the flap until it is too short to bind RPA and becomes a substrate for FEN1. Also involved in 5'-end resection of DNA during double-strand break (DSB) repair by mediating the cleavage of 5'-ssDNA.</text>
</comment>
<dbReference type="GO" id="GO:0017116">
    <property type="term" value="F:single-stranded DNA helicase activity"/>
    <property type="evidence" value="ECO:0007669"/>
    <property type="project" value="UniProtKB-UniRule"/>
</dbReference>
<gene>
    <name evidence="3" type="ORF">OESDEN_19635</name>
</gene>
<dbReference type="Proteomes" id="UP000053660">
    <property type="component" value="Unassembled WGS sequence"/>
</dbReference>
<dbReference type="PANTHER" id="PTHR10887">
    <property type="entry name" value="DNA2/NAM7 HELICASE FAMILY"/>
    <property type="match status" value="1"/>
</dbReference>
<keyword evidence="1" id="KW-0347">Helicase</keyword>
<dbReference type="PANTHER" id="PTHR10887:SF433">
    <property type="entry name" value="DNA REPLICATION ATP-DEPENDENT HELICASE_NUCLEASE DNA2"/>
    <property type="match status" value="1"/>
</dbReference>
<dbReference type="GO" id="GO:0046872">
    <property type="term" value="F:metal ion binding"/>
    <property type="evidence" value="ECO:0007669"/>
    <property type="project" value="UniProtKB-UniRule"/>
</dbReference>
<comment type="subcellular location">
    <subcellularLocation>
        <location evidence="1">Nucleus</location>
    </subcellularLocation>
    <subcellularLocation>
        <location evidence="1">Chromosome</location>
    </subcellularLocation>
</comment>
<dbReference type="GO" id="GO:0005694">
    <property type="term" value="C:chromosome"/>
    <property type="evidence" value="ECO:0007669"/>
    <property type="project" value="UniProtKB-SubCell"/>
</dbReference>
<dbReference type="GO" id="GO:0071932">
    <property type="term" value="P:replication fork reversal"/>
    <property type="evidence" value="ECO:0007669"/>
    <property type="project" value="TreeGrafter"/>
</dbReference>
<dbReference type="GO" id="GO:0033567">
    <property type="term" value="P:DNA replication, Okazaki fragment processing"/>
    <property type="evidence" value="ECO:0007669"/>
    <property type="project" value="UniProtKB-UniRule"/>
</dbReference>
<keyword evidence="1" id="KW-0067">ATP-binding</keyword>
<name>A0A0B1S9X9_OESDE</name>
<keyword evidence="1" id="KW-0540">Nuclease</keyword>
<evidence type="ECO:0000256" key="1">
    <source>
        <dbReference type="RuleBase" id="RU367041"/>
    </source>
</evidence>
<keyword evidence="1" id="KW-0004">4Fe-4S</keyword>
<keyword evidence="1" id="KW-0511">Multifunctional enzyme</keyword>
<dbReference type="EC" id="3.6.4.12" evidence="1"/>
<dbReference type="InterPro" id="IPR045055">
    <property type="entry name" value="DNA2/NAM7-like"/>
</dbReference>
<comment type="similarity">
    <text evidence="1">Belongs to the DNA2/NAM7 helicase family.</text>
</comment>
<evidence type="ECO:0000259" key="2">
    <source>
        <dbReference type="Pfam" id="PF13086"/>
    </source>
</evidence>
<organism evidence="3 4">
    <name type="scientific">Oesophagostomum dentatum</name>
    <name type="common">Nodular worm</name>
    <dbReference type="NCBI Taxonomy" id="61180"/>
    <lineage>
        <taxon>Eukaryota</taxon>
        <taxon>Metazoa</taxon>
        <taxon>Ecdysozoa</taxon>
        <taxon>Nematoda</taxon>
        <taxon>Chromadorea</taxon>
        <taxon>Rhabditida</taxon>
        <taxon>Rhabditina</taxon>
        <taxon>Rhabditomorpha</taxon>
        <taxon>Strongyloidea</taxon>
        <taxon>Strongylidae</taxon>
        <taxon>Oesophagostomum</taxon>
    </lineage>
</organism>
<protein>
    <recommendedName>
        <fullName evidence="1">DNA replication ATP-dependent helicase/nuclease</fullName>
        <ecNumber evidence="1">3.1.-.-</ecNumber>
        <ecNumber evidence="1">3.6.4.12</ecNumber>
    </recommendedName>
</protein>
<keyword evidence="1" id="KW-0539">Nucleus</keyword>
<proteinExistence type="inferred from homology"/>
<dbReference type="EMBL" id="KN600028">
    <property type="protein sequence ID" value="KHJ80686.1"/>
    <property type="molecule type" value="Genomic_DNA"/>
</dbReference>
<dbReference type="AlphaFoldDB" id="A0A0B1S9X9"/>
<dbReference type="EC" id="3.1.-.-" evidence="1"/>
<keyword evidence="1" id="KW-0547">Nucleotide-binding</keyword>
<evidence type="ECO:0000313" key="4">
    <source>
        <dbReference type="Proteomes" id="UP000053660"/>
    </source>
</evidence>
<dbReference type="GO" id="GO:0006281">
    <property type="term" value="P:DNA repair"/>
    <property type="evidence" value="ECO:0007669"/>
    <property type="project" value="UniProtKB-KW"/>
</dbReference>
<keyword evidence="1" id="KW-0227">DNA damage</keyword>
<keyword evidence="1" id="KW-0411">Iron-sulfur</keyword>
<dbReference type="GO" id="GO:0016887">
    <property type="term" value="F:ATP hydrolysis activity"/>
    <property type="evidence" value="ECO:0007669"/>
    <property type="project" value="RHEA"/>
</dbReference>
<keyword evidence="1" id="KW-0378">Hydrolase</keyword>
<dbReference type="SUPFAM" id="SSF52540">
    <property type="entry name" value="P-loop containing nucleoside triphosphate hydrolases"/>
    <property type="match status" value="1"/>
</dbReference>
<keyword evidence="4" id="KW-1185">Reference proteome</keyword>
<dbReference type="OrthoDB" id="5871723at2759"/>
<keyword evidence="1" id="KW-0479">Metal-binding</keyword>
<dbReference type="GO" id="GO:0051539">
    <property type="term" value="F:4 iron, 4 sulfur cluster binding"/>
    <property type="evidence" value="ECO:0007669"/>
    <property type="project" value="UniProtKB-UniRule"/>
</dbReference>
<dbReference type="InterPro" id="IPR027417">
    <property type="entry name" value="P-loop_NTPase"/>
</dbReference>
<dbReference type="InterPro" id="IPR041677">
    <property type="entry name" value="DNA2/NAM7_AAA_11"/>
</dbReference>
<dbReference type="Pfam" id="PF13086">
    <property type="entry name" value="AAA_11"/>
    <property type="match status" value="1"/>
</dbReference>
<dbReference type="GO" id="GO:0003677">
    <property type="term" value="F:DNA binding"/>
    <property type="evidence" value="ECO:0007669"/>
    <property type="project" value="UniProtKB-UniRule"/>
</dbReference>
<keyword evidence="1" id="KW-0158">Chromosome</keyword>
<feature type="domain" description="DNA2/NAM7 helicase helicase" evidence="2">
    <location>
        <begin position="62"/>
        <end position="132"/>
    </location>
</feature>
<comment type="catalytic activity">
    <reaction evidence="1">
        <text>ATP + H2O = ADP + phosphate + H(+)</text>
        <dbReference type="Rhea" id="RHEA:13065"/>
        <dbReference type="ChEBI" id="CHEBI:15377"/>
        <dbReference type="ChEBI" id="CHEBI:15378"/>
        <dbReference type="ChEBI" id="CHEBI:30616"/>
        <dbReference type="ChEBI" id="CHEBI:43474"/>
        <dbReference type="ChEBI" id="CHEBI:456216"/>
        <dbReference type="EC" id="3.6.4.12"/>
    </reaction>
</comment>
<keyword evidence="1" id="KW-0234">DNA repair</keyword>
<accession>A0A0B1S9X9</accession>
<dbReference type="GO" id="GO:0005524">
    <property type="term" value="F:ATP binding"/>
    <property type="evidence" value="ECO:0007669"/>
    <property type="project" value="UniProtKB-UniRule"/>
</dbReference>
<reference evidence="3 4" key="1">
    <citation type="submission" date="2014-03" db="EMBL/GenBank/DDBJ databases">
        <title>Draft genome of the hookworm Oesophagostomum dentatum.</title>
        <authorList>
            <person name="Mitreva M."/>
        </authorList>
    </citation>
    <scope>NUCLEOTIDE SEQUENCE [LARGE SCALE GENOMIC DNA]</scope>
    <source>
        <strain evidence="3 4">OD-Hann</strain>
    </source>
</reference>
<dbReference type="GO" id="GO:0005737">
    <property type="term" value="C:cytoplasm"/>
    <property type="evidence" value="ECO:0007669"/>
    <property type="project" value="TreeGrafter"/>
</dbReference>
<dbReference type="GO" id="GO:0005634">
    <property type="term" value="C:nucleus"/>
    <property type="evidence" value="ECO:0007669"/>
    <property type="project" value="UniProtKB-SubCell"/>
</dbReference>
<dbReference type="Gene3D" id="3.40.50.300">
    <property type="entry name" value="P-loop containing nucleotide triphosphate hydrolases"/>
    <property type="match status" value="2"/>
</dbReference>
<evidence type="ECO:0000313" key="3">
    <source>
        <dbReference type="EMBL" id="KHJ80686.1"/>
    </source>
</evidence>
<keyword evidence="1" id="KW-0408">Iron</keyword>
<dbReference type="GO" id="GO:0017108">
    <property type="term" value="F:5'-flap endonuclease activity"/>
    <property type="evidence" value="ECO:0007669"/>
    <property type="project" value="UniProtKB-UniRule"/>
</dbReference>
<sequence length="140" mass="15422">MKCSILLTTNTHSALDNVLCKLRKYVDGSKILRLGKTTSGRSSITDLTLEAKLSSFEGDKYTAARDILKNTPLVASTCHYVPRDVLFSWRKFDYCIVDEASMVLEPVVLPSLAVASCFVLVGDAHQLTPLVQNRKCALVT</sequence>
<keyword evidence="1" id="KW-0238">DNA-binding</keyword>